<feature type="non-terminal residue" evidence="1">
    <location>
        <position position="24"/>
    </location>
</feature>
<comment type="caution">
    <text evidence="1">The sequence shown here is derived from an EMBL/GenBank/DDBJ whole genome shotgun (WGS) entry which is preliminary data.</text>
</comment>
<dbReference type="Proteomes" id="UP000663836">
    <property type="component" value="Unassembled WGS sequence"/>
</dbReference>
<dbReference type="AlphaFoldDB" id="A0A819TCX7"/>
<accession>A0A819TCX7</accession>
<dbReference type="EMBL" id="CAJOBD010007013">
    <property type="protein sequence ID" value="CAF4076242.1"/>
    <property type="molecule type" value="Genomic_DNA"/>
</dbReference>
<proteinExistence type="predicted"/>
<organism evidence="1 2">
    <name type="scientific">Rotaria sordida</name>
    <dbReference type="NCBI Taxonomy" id="392033"/>
    <lineage>
        <taxon>Eukaryota</taxon>
        <taxon>Metazoa</taxon>
        <taxon>Spiralia</taxon>
        <taxon>Gnathifera</taxon>
        <taxon>Rotifera</taxon>
        <taxon>Eurotatoria</taxon>
        <taxon>Bdelloidea</taxon>
        <taxon>Philodinida</taxon>
        <taxon>Philodinidae</taxon>
        <taxon>Rotaria</taxon>
    </lineage>
</organism>
<reference evidence="1" key="1">
    <citation type="submission" date="2021-02" db="EMBL/GenBank/DDBJ databases">
        <authorList>
            <person name="Nowell W R."/>
        </authorList>
    </citation>
    <scope>NUCLEOTIDE SEQUENCE</scope>
</reference>
<evidence type="ECO:0000313" key="2">
    <source>
        <dbReference type="Proteomes" id="UP000663836"/>
    </source>
</evidence>
<evidence type="ECO:0000313" key="1">
    <source>
        <dbReference type="EMBL" id="CAF4076242.1"/>
    </source>
</evidence>
<sequence>MAAAVNNNSGRGRLLHVGFMVPLN</sequence>
<gene>
    <name evidence="1" type="ORF">JBS370_LOCUS30439</name>
</gene>
<protein>
    <submittedName>
        <fullName evidence="1">Uncharacterized protein</fullName>
    </submittedName>
</protein>
<name>A0A819TCX7_9BILA</name>